<reference evidence="2" key="1">
    <citation type="journal article" date="2022" name="bioRxiv">
        <title>Sequencing and chromosome-scale assembly of the giantPleurodeles waltlgenome.</title>
        <authorList>
            <person name="Brown T."/>
            <person name="Elewa A."/>
            <person name="Iarovenko S."/>
            <person name="Subramanian E."/>
            <person name="Araus A.J."/>
            <person name="Petzold A."/>
            <person name="Susuki M."/>
            <person name="Suzuki K.-i.T."/>
            <person name="Hayashi T."/>
            <person name="Toyoda A."/>
            <person name="Oliveira C."/>
            <person name="Osipova E."/>
            <person name="Leigh N.D."/>
            <person name="Simon A."/>
            <person name="Yun M.H."/>
        </authorList>
    </citation>
    <scope>NUCLEOTIDE SEQUENCE</scope>
    <source>
        <strain evidence="2">20211129_DDA</strain>
        <tissue evidence="2">Liver</tissue>
    </source>
</reference>
<protein>
    <submittedName>
        <fullName evidence="2">Uncharacterized protein</fullName>
    </submittedName>
</protein>
<feature type="region of interest" description="Disordered" evidence="1">
    <location>
        <begin position="1"/>
        <end position="38"/>
    </location>
</feature>
<dbReference type="EMBL" id="JANPWB010000013">
    <property type="protein sequence ID" value="KAJ1105998.1"/>
    <property type="molecule type" value="Genomic_DNA"/>
</dbReference>
<accession>A0AAV7MQM1</accession>
<evidence type="ECO:0000256" key="1">
    <source>
        <dbReference type="SAM" id="MobiDB-lite"/>
    </source>
</evidence>
<feature type="region of interest" description="Disordered" evidence="1">
    <location>
        <begin position="71"/>
        <end position="102"/>
    </location>
</feature>
<evidence type="ECO:0000313" key="3">
    <source>
        <dbReference type="Proteomes" id="UP001066276"/>
    </source>
</evidence>
<dbReference type="Proteomes" id="UP001066276">
    <property type="component" value="Chromosome 9"/>
</dbReference>
<evidence type="ECO:0000313" key="2">
    <source>
        <dbReference type="EMBL" id="KAJ1105998.1"/>
    </source>
</evidence>
<organism evidence="2 3">
    <name type="scientific">Pleurodeles waltl</name>
    <name type="common">Iberian ribbed newt</name>
    <dbReference type="NCBI Taxonomy" id="8319"/>
    <lineage>
        <taxon>Eukaryota</taxon>
        <taxon>Metazoa</taxon>
        <taxon>Chordata</taxon>
        <taxon>Craniata</taxon>
        <taxon>Vertebrata</taxon>
        <taxon>Euteleostomi</taxon>
        <taxon>Amphibia</taxon>
        <taxon>Batrachia</taxon>
        <taxon>Caudata</taxon>
        <taxon>Salamandroidea</taxon>
        <taxon>Salamandridae</taxon>
        <taxon>Pleurodelinae</taxon>
        <taxon>Pleurodeles</taxon>
    </lineage>
</organism>
<keyword evidence="3" id="KW-1185">Reference proteome</keyword>
<comment type="caution">
    <text evidence="2">The sequence shown here is derived from an EMBL/GenBank/DDBJ whole genome shotgun (WGS) entry which is preliminary data.</text>
</comment>
<proteinExistence type="predicted"/>
<sequence>MVKLQLDSDGANRAVEHRPAPKSTVVAHKMGKKEGMTEEDCTATVRWKRADGDGEPKTREKKLELWVKRDVKGHHQDRKTKWGTTERSRVPALSLKGVGQSP</sequence>
<dbReference type="AlphaFoldDB" id="A0AAV7MQM1"/>
<gene>
    <name evidence="2" type="ORF">NDU88_003401</name>
</gene>
<name>A0AAV7MQM1_PLEWA</name>